<accession>A0A0D8FRH4</accession>
<keyword evidence="2" id="KW-1185">Reference proteome</keyword>
<proteinExistence type="predicted"/>
<organism evidence="1 2">
    <name type="scientific">Ferrimicrobium acidiphilum DSM 19497</name>
    <dbReference type="NCBI Taxonomy" id="1121877"/>
    <lineage>
        <taxon>Bacteria</taxon>
        <taxon>Bacillati</taxon>
        <taxon>Actinomycetota</taxon>
        <taxon>Acidimicrobiia</taxon>
        <taxon>Acidimicrobiales</taxon>
        <taxon>Acidimicrobiaceae</taxon>
        <taxon>Ferrimicrobium</taxon>
    </lineage>
</organism>
<comment type="caution">
    <text evidence="1">The sequence shown here is derived from an EMBL/GenBank/DDBJ whole genome shotgun (WGS) entry which is preliminary data.</text>
</comment>
<dbReference type="GeneID" id="78373582"/>
<gene>
    <name evidence="1" type="ORF">FEAC_25630</name>
</gene>
<evidence type="ECO:0000313" key="2">
    <source>
        <dbReference type="Proteomes" id="UP000032336"/>
    </source>
</evidence>
<dbReference type="RefSeq" id="WP_035390786.1">
    <property type="nucleotide sequence ID" value="NZ_JQKF01000030.1"/>
</dbReference>
<dbReference type="InterPro" id="IPR024524">
    <property type="entry name" value="DUF3800"/>
</dbReference>
<dbReference type="EMBL" id="JXUW01000031">
    <property type="protein sequence ID" value="KJE75721.1"/>
    <property type="molecule type" value="Genomic_DNA"/>
</dbReference>
<protein>
    <recommendedName>
        <fullName evidence="3">DUF3800 domain-containing protein</fullName>
    </recommendedName>
</protein>
<evidence type="ECO:0000313" key="1">
    <source>
        <dbReference type="EMBL" id="KJE75721.1"/>
    </source>
</evidence>
<name>A0A0D8FRH4_9ACTN</name>
<dbReference type="AlphaFoldDB" id="A0A0D8FRH4"/>
<evidence type="ECO:0008006" key="3">
    <source>
        <dbReference type="Google" id="ProtNLM"/>
    </source>
</evidence>
<dbReference type="Proteomes" id="UP000032336">
    <property type="component" value="Unassembled WGS sequence"/>
</dbReference>
<dbReference type="Pfam" id="PF12686">
    <property type="entry name" value="DUF3800"/>
    <property type="match status" value="1"/>
</dbReference>
<sequence length="151" mass="17103">MIRRAHPGAHLDSPWLLAFFQVLQDMLDAQHHTNMTFQSHEALVLVCDEKGDLSGIVRRYAAELKEITGSPLDDITFANSESAIGIQMADLVAYEMRKSLSAIILDDQIRGIRNQWKQLMEARLPNGQPRIYASFWDKEAMSRGHLPSGLR</sequence>
<reference evidence="1 2" key="1">
    <citation type="submission" date="2015-01" db="EMBL/GenBank/DDBJ databases">
        <title>Draft genome of the acidophilic iron oxidizer Ferrimicrobium acidiphilum strain T23.</title>
        <authorList>
            <person name="Poehlein A."/>
            <person name="Eisen S."/>
            <person name="Schloemann M."/>
            <person name="Johnson B.D."/>
            <person name="Daniel R."/>
            <person name="Muehling M."/>
        </authorList>
    </citation>
    <scope>NUCLEOTIDE SEQUENCE [LARGE SCALE GENOMIC DNA]</scope>
    <source>
        <strain evidence="1 2">T23</strain>
    </source>
</reference>